<feature type="domain" description="HTH arsR-type" evidence="4">
    <location>
        <begin position="3"/>
        <end position="97"/>
    </location>
</feature>
<dbReference type="PANTHER" id="PTHR43132:SF6">
    <property type="entry name" value="HTH-TYPE TRANSCRIPTIONAL REPRESSOR CZRA"/>
    <property type="match status" value="1"/>
</dbReference>
<dbReference type="Pfam" id="PF01022">
    <property type="entry name" value="HTH_5"/>
    <property type="match status" value="1"/>
</dbReference>
<protein>
    <submittedName>
        <fullName evidence="5">DNA-binding transcriptional regulator, ArsR family</fullName>
    </submittedName>
</protein>
<proteinExistence type="predicted"/>
<evidence type="ECO:0000256" key="3">
    <source>
        <dbReference type="ARBA" id="ARBA00023163"/>
    </source>
</evidence>
<dbReference type="InterPro" id="IPR036388">
    <property type="entry name" value="WH-like_DNA-bd_sf"/>
</dbReference>
<dbReference type="NCBIfam" id="NF033788">
    <property type="entry name" value="HTH_metalloreg"/>
    <property type="match status" value="1"/>
</dbReference>
<dbReference type="SUPFAM" id="SSF46785">
    <property type="entry name" value="Winged helix' DNA-binding domain"/>
    <property type="match status" value="1"/>
</dbReference>
<name>A0ABY0K5K8_WEIHE</name>
<organism evidence="5 6">
    <name type="scientific">Weissella hellenica</name>
    <dbReference type="NCBI Taxonomy" id="46256"/>
    <lineage>
        <taxon>Bacteria</taxon>
        <taxon>Bacillati</taxon>
        <taxon>Bacillota</taxon>
        <taxon>Bacilli</taxon>
        <taxon>Lactobacillales</taxon>
        <taxon>Lactobacillaceae</taxon>
        <taxon>Weissella</taxon>
    </lineage>
</organism>
<dbReference type="Gene3D" id="1.10.10.10">
    <property type="entry name" value="Winged helix-like DNA-binding domain superfamily/Winged helix DNA-binding domain"/>
    <property type="match status" value="1"/>
</dbReference>
<dbReference type="PRINTS" id="PR00778">
    <property type="entry name" value="HTHARSR"/>
</dbReference>
<dbReference type="InterPro" id="IPR036390">
    <property type="entry name" value="WH_DNA-bd_sf"/>
</dbReference>
<evidence type="ECO:0000313" key="5">
    <source>
        <dbReference type="EMBL" id="SCB91983.1"/>
    </source>
</evidence>
<comment type="caution">
    <text evidence="5">The sequence shown here is derived from an EMBL/GenBank/DDBJ whole genome shotgun (WGS) entry which is preliminary data.</text>
</comment>
<sequence length="97" mass="11469">MFYNMFMDKQLSEFFKLFSNVLRLKILKILDHNEQNVSSLVTLTGYSQSNISQQLKILKEADIISHHRHGKQIFYTLKDDHIHEIIVLASNHLEEKI</sequence>
<keyword evidence="6" id="KW-1185">Reference proteome</keyword>
<gene>
    <name evidence="5" type="ORF">GA0061075_10684</name>
</gene>
<evidence type="ECO:0000256" key="1">
    <source>
        <dbReference type="ARBA" id="ARBA00023015"/>
    </source>
</evidence>
<dbReference type="GO" id="GO:0003677">
    <property type="term" value="F:DNA binding"/>
    <property type="evidence" value="ECO:0007669"/>
    <property type="project" value="UniProtKB-KW"/>
</dbReference>
<dbReference type="PANTHER" id="PTHR43132">
    <property type="entry name" value="ARSENICAL RESISTANCE OPERON REPRESSOR ARSR-RELATED"/>
    <property type="match status" value="1"/>
</dbReference>
<dbReference type="EMBL" id="FMAW01000006">
    <property type="protein sequence ID" value="SCB91983.1"/>
    <property type="molecule type" value="Genomic_DNA"/>
</dbReference>
<dbReference type="Proteomes" id="UP000182448">
    <property type="component" value="Unassembled WGS sequence"/>
</dbReference>
<dbReference type="InterPro" id="IPR011991">
    <property type="entry name" value="ArsR-like_HTH"/>
</dbReference>
<dbReference type="InterPro" id="IPR051011">
    <property type="entry name" value="Metal_resp_trans_reg"/>
</dbReference>
<dbReference type="CDD" id="cd00090">
    <property type="entry name" value="HTH_ARSR"/>
    <property type="match status" value="1"/>
</dbReference>
<reference evidence="5 6" key="1">
    <citation type="submission" date="2016-08" db="EMBL/GenBank/DDBJ databases">
        <authorList>
            <person name="Varghese N."/>
            <person name="Submissions Spin"/>
        </authorList>
    </citation>
    <scope>NUCLEOTIDE SEQUENCE [LARGE SCALE GENOMIC DNA]</scope>
    <source>
        <strain evidence="5 6">R-53116</strain>
    </source>
</reference>
<dbReference type="SMART" id="SM00418">
    <property type="entry name" value="HTH_ARSR"/>
    <property type="match status" value="1"/>
</dbReference>
<dbReference type="PROSITE" id="PS50987">
    <property type="entry name" value="HTH_ARSR_2"/>
    <property type="match status" value="1"/>
</dbReference>
<keyword evidence="3" id="KW-0804">Transcription</keyword>
<dbReference type="InterPro" id="IPR001845">
    <property type="entry name" value="HTH_ArsR_DNA-bd_dom"/>
</dbReference>
<evidence type="ECO:0000313" key="6">
    <source>
        <dbReference type="Proteomes" id="UP000182448"/>
    </source>
</evidence>
<evidence type="ECO:0000259" key="4">
    <source>
        <dbReference type="PROSITE" id="PS50987"/>
    </source>
</evidence>
<evidence type="ECO:0000256" key="2">
    <source>
        <dbReference type="ARBA" id="ARBA00023125"/>
    </source>
</evidence>
<keyword evidence="1" id="KW-0805">Transcription regulation</keyword>
<keyword evidence="2 5" id="KW-0238">DNA-binding</keyword>
<accession>A0ABY0K5K8</accession>